<dbReference type="Pfam" id="PF21307">
    <property type="entry name" value="Glyco_hydro_95_C"/>
    <property type="match status" value="1"/>
</dbReference>
<dbReference type="InterPro" id="IPR054363">
    <property type="entry name" value="GH95_cat"/>
</dbReference>
<feature type="domain" description="Alpha fucosidase A-like C-terminal" evidence="3">
    <location>
        <begin position="686"/>
        <end position="760"/>
    </location>
</feature>
<dbReference type="AlphaFoldDB" id="A0A2U2BBF3"/>
<feature type="domain" description="Glycosyl hydrolase family 95 catalytic" evidence="4">
    <location>
        <begin position="280"/>
        <end position="684"/>
    </location>
</feature>
<dbReference type="Proteomes" id="UP000244956">
    <property type="component" value="Unassembled WGS sequence"/>
</dbReference>
<dbReference type="GO" id="GO:0004560">
    <property type="term" value="F:alpha-L-fucosidase activity"/>
    <property type="evidence" value="ECO:0007669"/>
    <property type="project" value="InterPro"/>
</dbReference>
<dbReference type="InterPro" id="IPR016518">
    <property type="entry name" value="Alpha-L-fucosidase"/>
</dbReference>
<dbReference type="GO" id="GO:0005975">
    <property type="term" value="P:carbohydrate metabolic process"/>
    <property type="evidence" value="ECO:0007669"/>
    <property type="project" value="InterPro"/>
</dbReference>
<comment type="caution">
    <text evidence="5">The sequence shown here is derived from an EMBL/GenBank/DDBJ whole genome shotgun (WGS) entry which is preliminary data.</text>
</comment>
<keyword evidence="1" id="KW-0732">Signal</keyword>
<keyword evidence="6" id="KW-1185">Reference proteome</keyword>
<dbReference type="PIRSF" id="PIRSF007663">
    <property type="entry name" value="UCP007663"/>
    <property type="match status" value="1"/>
</dbReference>
<dbReference type="OrthoDB" id="9802600at2"/>
<gene>
    <name evidence="5" type="ORF">DDZ16_05560</name>
</gene>
<accession>A0A2U2BBF3</accession>
<protein>
    <submittedName>
        <fullName evidence="5">Alpha-L-fucosidase</fullName>
    </submittedName>
</protein>
<dbReference type="InterPro" id="IPR008928">
    <property type="entry name" value="6-hairpin_glycosidase_sf"/>
</dbReference>
<evidence type="ECO:0000256" key="1">
    <source>
        <dbReference type="SAM" id="SignalP"/>
    </source>
</evidence>
<organism evidence="5 6">
    <name type="scientific">Marinilabilia rubra</name>
    <dbReference type="NCBI Taxonomy" id="2162893"/>
    <lineage>
        <taxon>Bacteria</taxon>
        <taxon>Pseudomonadati</taxon>
        <taxon>Bacteroidota</taxon>
        <taxon>Bacteroidia</taxon>
        <taxon>Marinilabiliales</taxon>
        <taxon>Marinilabiliaceae</taxon>
        <taxon>Marinilabilia</taxon>
    </lineage>
</organism>
<evidence type="ECO:0000313" key="6">
    <source>
        <dbReference type="Proteomes" id="UP000244956"/>
    </source>
</evidence>
<evidence type="ECO:0000259" key="3">
    <source>
        <dbReference type="Pfam" id="PF21307"/>
    </source>
</evidence>
<dbReference type="PANTHER" id="PTHR31084:SF0">
    <property type="entry name" value="ALPHA-L-FUCOSIDASE 2"/>
    <property type="match status" value="1"/>
</dbReference>
<reference evidence="5 6" key="1">
    <citation type="submission" date="2018-05" db="EMBL/GenBank/DDBJ databases">
        <title>Marinilabilia rubrum sp. nov., isolated from saltern sediment.</title>
        <authorList>
            <person name="Zhang R."/>
        </authorList>
    </citation>
    <scope>NUCLEOTIDE SEQUENCE [LARGE SCALE GENOMIC DNA]</scope>
    <source>
        <strain evidence="5 6">WTE16</strain>
    </source>
</reference>
<name>A0A2U2BBF3_9BACT</name>
<dbReference type="PANTHER" id="PTHR31084">
    <property type="entry name" value="ALPHA-L-FUCOSIDASE 2"/>
    <property type="match status" value="1"/>
</dbReference>
<feature type="domain" description="Glycosyl hydrolase family 95 N-terminal" evidence="2">
    <location>
        <begin position="28"/>
        <end position="262"/>
    </location>
</feature>
<dbReference type="EMBL" id="QEWP01000003">
    <property type="protein sequence ID" value="PWE00404.1"/>
    <property type="molecule type" value="Genomic_DNA"/>
</dbReference>
<dbReference type="InterPro" id="IPR049053">
    <property type="entry name" value="AFCA-like_C"/>
</dbReference>
<dbReference type="FunFam" id="1.50.10.10:FF:000028">
    <property type="entry name" value="Alpha-L-fucosidase 2"/>
    <property type="match status" value="1"/>
</dbReference>
<dbReference type="SUPFAM" id="SSF48208">
    <property type="entry name" value="Six-hairpin glycosidases"/>
    <property type="match status" value="1"/>
</dbReference>
<dbReference type="Pfam" id="PF22124">
    <property type="entry name" value="Glyco_hydro_95_cat"/>
    <property type="match status" value="1"/>
</dbReference>
<sequence length="764" mass="86115">MQKKIFLIVFLAISLGLKAQAPASTLNLWYDEPAAEWDEALPLGNGRQGAMVFGGVSEERIQLNEESVWTKRDEYQNMPDGRKYIDKIRQVLFEKQYKEADSLARKYLLSDRLPSNTNTYQTLGDLTLNFDIPKEVSHYRRQLNIGEAVAAVSFQGEGVNYSREYFSSHPANATVIKLSADKHGQISFTARLTRPGEGEKVSVKNTTLIMHQKVDDKDGVTYETRVKILPTGGTMTSDDQSVRIENADEVVLMHVAATNYRGDDPTLKCEKYLKALDGKTYEALKAEHITDYQSLFNRVKLDLGETDARFFPTDERLEALHKGSKDPALFALYYQFGRYLLISSSRPGTMPANLQGLWEGTLTPPWNADYHININLQMNYWPAEVTNLPECHLPFLKFIGRLRENGRETAKTLYGADGFVAHHTTDAWLFTNPLGEPRWGMWPMGAAWSATHIWEHFLFTRDTAFLKNYGYDVMKEAAMFLSGFLVKNPETGLLVSGPSMSPENTFITPRGDHASVVMGPSMDHQIIHHLFTSVIKAAKVLDAEDRFTRKISQQLKNLTPPQIGSDGRILEWSEELEEAEPGHRHMSHLYGLYPSNQFSWSDTPELMKAARKVIEARLKHGGGHTGWSRAWMVNFFARLKDQQAAYENMRALLIKSTHPNLFDNHPPFQIDGNFGGTAGIAEMLLQSHQGYIELLPALPEAWGTGSVTGLKARGGYTVDISWKDGKLKRAIITSPVDTDVEVVYNEKSRVVSLDKEVSKSLLEI</sequence>
<evidence type="ECO:0000259" key="2">
    <source>
        <dbReference type="Pfam" id="PF14498"/>
    </source>
</evidence>
<dbReference type="RefSeq" id="WP_109263443.1">
    <property type="nucleotide sequence ID" value="NZ_QEWP01000003.1"/>
</dbReference>
<feature type="chain" id="PRO_5015712779" evidence="1">
    <location>
        <begin position="20"/>
        <end position="764"/>
    </location>
</feature>
<proteinExistence type="predicted"/>
<dbReference type="InterPro" id="IPR012341">
    <property type="entry name" value="6hp_glycosidase-like_sf"/>
</dbReference>
<dbReference type="Pfam" id="PF14498">
    <property type="entry name" value="Glyco_hyd_65N_2"/>
    <property type="match status" value="1"/>
</dbReference>
<feature type="signal peptide" evidence="1">
    <location>
        <begin position="1"/>
        <end position="19"/>
    </location>
</feature>
<evidence type="ECO:0000313" key="5">
    <source>
        <dbReference type="EMBL" id="PWE00404.1"/>
    </source>
</evidence>
<evidence type="ECO:0000259" key="4">
    <source>
        <dbReference type="Pfam" id="PF22124"/>
    </source>
</evidence>
<dbReference type="InterPro" id="IPR027414">
    <property type="entry name" value="GH95_N_dom"/>
</dbReference>
<dbReference type="Gene3D" id="1.50.10.10">
    <property type="match status" value="1"/>
</dbReference>